<accession>A0ABW6T029</accession>
<dbReference type="EMBL" id="JBIASD010000021">
    <property type="protein sequence ID" value="MFF3669388.1"/>
    <property type="molecule type" value="Genomic_DNA"/>
</dbReference>
<evidence type="ECO:0000256" key="1">
    <source>
        <dbReference type="ARBA" id="ARBA00005254"/>
    </source>
</evidence>
<protein>
    <submittedName>
        <fullName evidence="3">MaoC/PaaZ C-terminal domain-containing protein</fullName>
    </submittedName>
</protein>
<comment type="caution">
    <text evidence="3">The sequence shown here is derived from an EMBL/GenBank/DDBJ whole genome shotgun (WGS) entry which is preliminary data.</text>
</comment>
<sequence>MKAGDALPALERTIQAADMVAYAGATWDWHRMHYDLVYLRDRGLHLPVVDGQMLGAFLAEQVQDSLGPAARLRRLRFRLTAMVFAGETVRVTGVVTAVDGERVTIEQWAAVADRVAATGVAEVALSSFPEASDE</sequence>
<dbReference type="RefSeq" id="WP_387415432.1">
    <property type="nucleotide sequence ID" value="NZ_JBIASD010000021.1"/>
</dbReference>
<feature type="domain" description="MaoC-like" evidence="2">
    <location>
        <begin position="10"/>
        <end position="102"/>
    </location>
</feature>
<name>A0ABW6T029_9ACTN</name>
<evidence type="ECO:0000259" key="2">
    <source>
        <dbReference type="Pfam" id="PF01575"/>
    </source>
</evidence>
<dbReference type="Pfam" id="PF01575">
    <property type="entry name" value="MaoC_dehydratas"/>
    <property type="match status" value="1"/>
</dbReference>
<gene>
    <name evidence="3" type="ORF">ACFYXI_27735</name>
</gene>
<evidence type="ECO:0000313" key="3">
    <source>
        <dbReference type="EMBL" id="MFF3669388.1"/>
    </source>
</evidence>
<dbReference type="SUPFAM" id="SSF54637">
    <property type="entry name" value="Thioesterase/thiol ester dehydrase-isomerase"/>
    <property type="match status" value="1"/>
</dbReference>
<proteinExistence type="inferred from homology"/>
<keyword evidence="4" id="KW-1185">Reference proteome</keyword>
<reference evidence="3 4" key="1">
    <citation type="submission" date="2024-10" db="EMBL/GenBank/DDBJ databases">
        <title>The Natural Products Discovery Center: Release of the First 8490 Sequenced Strains for Exploring Actinobacteria Biosynthetic Diversity.</title>
        <authorList>
            <person name="Kalkreuter E."/>
            <person name="Kautsar S.A."/>
            <person name="Yang D."/>
            <person name="Bader C.D."/>
            <person name="Teijaro C.N."/>
            <person name="Fluegel L."/>
            <person name="Davis C.M."/>
            <person name="Simpson J.R."/>
            <person name="Lauterbach L."/>
            <person name="Steele A.D."/>
            <person name="Gui C."/>
            <person name="Meng S."/>
            <person name="Li G."/>
            <person name="Viehrig K."/>
            <person name="Ye F."/>
            <person name="Su P."/>
            <person name="Kiefer A.F."/>
            <person name="Nichols A."/>
            <person name="Cepeda A.J."/>
            <person name="Yan W."/>
            <person name="Fan B."/>
            <person name="Jiang Y."/>
            <person name="Adhikari A."/>
            <person name="Zheng C.-J."/>
            <person name="Schuster L."/>
            <person name="Cowan T.M."/>
            <person name="Smanski M.J."/>
            <person name="Chevrette M.G."/>
            <person name="De Carvalho L.P.S."/>
            <person name="Shen B."/>
        </authorList>
    </citation>
    <scope>NUCLEOTIDE SEQUENCE [LARGE SCALE GENOMIC DNA]</scope>
    <source>
        <strain evidence="3 4">NPDC002173</strain>
    </source>
</reference>
<dbReference type="InterPro" id="IPR029069">
    <property type="entry name" value="HotDog_dom_sf"/>
</dbReference>
<dbReference type="InterPro" id="IPR002539">
    <property type="entry name" value="MaoC-like_dom"/>
</dbReference>
<organism evidence="3 4">
    <name type="scientific">Microtetraspora malaysiensis</name>
    <dbReference type="NCBI Taxonomy" id="161358"/>
    <lineage>
        <taxon>Bacteria</taxon>
        <taxon>Bacillati</taxon>
        <taxon>Actinomycetota</taxon>
        <taxon>Actinomycetes</taxon>
        <taxon>Streptosporangiales</taxon>
        <taxon>Streptosporangiaceae</taxon>
        <taxon>Microtetraspora</taxon>
    </lineage>
</organism>
<dbReference type="Proteomes" id="UP001602013">
    <property type="component" value="Unassembled WGS sequence"/>
</dbReference>
<evidence type="ECO:0000313" key="4">
    <source>
        <dbReference type="Proteomes" id="UP001602013"/>
    </source>
</evidence>
<dbReference type="Gene3D" id="3.10.129.10">
    <property type="entry name" value="Hotdog Thioesterase"/>
    <property type="match status" value="1"/>
</dbReference>
<comment type="similarity">
    <text evidence="1">Belongs to the enoyl-CoA hydratase/isomerase family.</text>
</comment>